<organism evidence="4">
    <name type="scientific">Magallana gigas</name>
    <name type="common">Pacific oyster</name>
    <name type="synonym">Crassostrea gigas</name>
    <dbReference type="NCBI Taxonomy" id="29159"/>
    <lineage>
        <taxon>Eukaryota</taxon>
        <taxon>Metazoa</taxon>
        <taxon>Spiralia</taxon>
        <taxon>Lophotrochozoa</taxon>
        <taxon>Mollusca</taxon>
        <taxon>Bivalvia</taxon>
        <taxon>Autobranchia</taxon>
        <taxon>Pteriomorphia</taxon>
        <taxon>Ostreida</taxon>
        <taxon>Ostreoidea</taxon>
        <taxon>Ostreidae</taxon>
        <taxon>Magallana</taxon>
    </lineage>
</organism>
<keyword evidence="2" id="KW-0472">Membrane</keyword>
<keyword evidence="2" id="KW-1133">Transmembrane helix</keyword>
<keyword evidence="2" id="KW-0812">Transmembrane</keyword>
<evidence type="ECO:0000313" key="4">
    <source>
        <dbReference type="EMBL" id="EKC19519.1"/>
    </source>
</evidence>
<sequence length="198" mass="22708">MSNIALIITALADQIATSWATPTARKTTLSELNPYKVFRSSATYDSELHNDTLTKWGKSVRFSIFVVSMCLCLVYTSGYIFAGRPKQQQGRQQQQLQYQGRQQQQQSRGGYQQQKQQQQPRGGRQQRQPMPLCVMDCLAEWFPCEYECRVDWGSNRRQLRTCTKECEQERASCMTGSSDPACSTNKANNQLHVQFKTL</sequence>
<proteinExistence type="predicted"/>
<feature type="chain" id="PRO_5043365909" evidence="3">
    <location>
        <begin position="21"/>
        <end position="198"/>
    </location>
</feature>
<evidence type="ECO:0000256" key="2">
    <source>
        <dbReference type="SAM" id="Phobius"/>
    </source>
</evidence>
<name>K1PL40_MAGGI</name>
<feature type="transmembrane region" description="Helical" evidence="2">
    <location>
        <begin position="62"/>
        <end position="82"/>
    </location>
</feature>
<evidence type="ECO:0000256" key="1">
    <source>
        <dbReference type="SAM" id="MobiDB-lite"/>
    </source>
</evidence>
<keyword evidence="3" id="KW-0732">Signal</keyword>
<feature type="region of interest" description="Disordered" evidence="1">
    <location>
        <begin position="92"/>
        <end position="127"/>
    </location>
</feature>
<dbReference type="AlphaFoldDB" id="K1PL40"/>
<accession>K1PL40</accession>
<protein>
    <submittedName>
        <fullName evidence="4">Uncharacterized protein</fullName>
    </submittedName>
</protein>
<dbReference type="InParanoid" id="K1PL40"/>
<evidence type="ECO:0000256" key="3">
    <source>
        <dbReference type="SAM" id="SignalP"/>
    </source>
</evidence>
<reference evidence="4" key="1">
    <citation type="journal article" date="2012" name="Nature">
        <title>The oyster genome reveals stress adaptation and complexity of shell formation.</title>
        <authorList>
            <person name="Zhang G."/>
            <person name="Fang X."/>
            <person name="Guo X."/>
            <person name="Li L."/>
            <person name="Luo R."/>
            <person name="Xu F."/>
            <person name="Yang P."/>
            <person name="Zhang L."/>
            <person name="Wang X."/>
            <person name="Qi H."/>
            <person name="Xiong Z."/>
            <person name="Que H."/>
            <person name="Xie Y."/>
            <person name="Holland P.W."/>
            <person name="Paps J."/>
            <person name="Zhu Y."/>
            <person name="Wu F."/>
            <person name="Chen Y."/>
            <person name="Wang J."/>
            <person name="Peng C."/>
            <person name="Meng J."/>
            <person name="Yang L."/>
            <person name="Liu J."/>
            <person name="Wen B."/>
            <person name="Zhang N."/>
            <person name="Huang Z."/>
            <person name="Zhu Q."/>
            <person name="Feng Y."/>
            <person name="Mount A."/>
            <person name="Hedgecock D."/>
            <person name="Xu Z."/>
            <person name="Liu Y."/>
            <person name="Domazet-Loso T."/>
            <person name="Du Y."/>
            <person name="Sun X."/>
            <person name="Zhang S."/>
            <person name="Liu B."/>
            <person name="Cheng P."/>
            <person name="Jiang X."/>
            <person name="Li J."/>
            <person name="Fan D."/>
            <person name="Wang W."/>
            <person name="Fu W."/>
            <person name="Wang T."/>
            <person name="Wang B."/>
            <person name="Zhang J."/>
            <person name="Peng Z."/>
            <person name="Li Y."/>
            <person name="Li N."/>
            <person name="Wang J."/>
            <person name="Chen M."/>
            <person name="He Y."/>
            <person name="Tan F."/>
            <person name="Song X."/>
            <person name="Zheng Q."/>
            <person name="Huang R."/>
            <person name="Yang H."/>
            <person name="Du X."/>
            <person name="Chen L."/>
            <person name="Yang M."/>
            <person name="Gaffney P.M."/>
            <person name="Wang S."/>
            <person name="Luo L."/>
            <person name="She Z."/>
            <person name="Ming Y."/>
            <person name="Huang W."/>
            <person name="Zhang S."/>
            <person name="Huang B."/>
            <person name="Zhang Y."/>
            <person name="Qu T."/>
            <person name="Ni P."/>
            <person name="Miao G."/>
            <person name="Wang J."/>
            <person name="Wang Q."/>
            <person name="Steinberg C.E."/>
            <person name="Wang H."/>
            <person name="Li N."/>
            <person name="Qian L."/>
            <person name="Zhang G."/>
            <person name="Li Y."/>
            <person name="Yang H."/>
            <person name="Liu X."/>
            <person name="Wang J."/>
            <person name="Yin Y."/>
            <person name="Wang J."/>
        </authorList>
    </citation>
    <scope>NUCLEOTIDE SEQUENCE [LARGE SCALE GENOMIC DNA]</scope>
    <source>
        <strain evidence="4">05x7-T-G4-1.051#20</strain>
    </source>
</reference>
<dbReference type="EMBL" id="JH817881">
    <property type="protein sequence ID" value="EKC19519.1"/>
    <property type="molecule type" value="Genomic_DNA"/>
</dbReference>
<feature type="signal peptide" evidence="3">
    <location>
        <begin position="1"/>
        <end position="20"/>
    </location>
</feature>
<gene>
    <name evidence="4" type="ORF">CGI_10008376</name>
</gene>
<dbReference type="HOGENOM" id="CLU_1379333_0_0_1"/>